<feature type="transmembrane region" description="Helical" evidence="9">
    <location>
        <begin position="247"/>
        <end position="269"/>
    </location>
</feature>
<keyword evidence="12" id="KW-1185">Reference proteome</keyword>
<dbReference type="PANTHER" id="PTHR33908">
    <property type="entry name" value="MANNOSYLTRANSFERASE YKCB-RELATED"/>
    <property type="match status" value="1"/>
</dbReference>
<dbReference type="PANTHER" id="PTHR33908:SF3">
    <property type="entry name" value="UNDECAPRENYL PHOSPHATE-ALPHA-4-AMINO-4-DEOXY-L-ARABINOSE ARABINOSYL TRANSFERASE"/>
    <property type="match status" value="1"/>
</dbReference>
<keyword evidence="5 9" id="KW-0812">Transmembrane</keyword>
<dbReference type="EMBL" id="CYHE01000014">
    <property type="protein sequence ID" value="CUA99670.1"/>
    <property type="molecule type" value="Genomic_DNA"/>
</dbReference>
<feature type="compositionally biased region" description="Polar residues" evidence="8">
    <location>
        <begin position="1"/>
        <end position="10"/>
    </location>
</feature>
<keyword evidence="2" id="KW-1003">Cell membrane</keyword>
<sequence length="580" mass="61622">MHETEQQTGESIDGGAAGMAQARDPRPHTAWLKLLGHDLFAPALLLILGLFMFVPGQSAVPPLDRDEPRFTQATKQMLETGDYMDIRLQEEPRYKKPIGIYWLQAAAVKITGHDASAPLWVYRLPSLLAALTVVLAVYWTARAFTGPPAALVAAMLVALALILGVESRLGKTDATLFASIVLAQGALARIYLADDATRRHWGLALVFWVALALGILVKGPVAPMIVGLTVAALALMRRRIGWFRAAAPLPGAVLALLLVLPWFVAIWIASKGTFFEEAIGRDLMGKVAEGQESHGAPPLAHMAAMLAVFWPLPAFLALAAPRIWALRSLPLVQFCAAWFFPAWVVFELVATKLPHYTMPLLPALALPVALVIVDERPASGRVLRWIAAVLLALLPVVIAAASVAGPLFLGDWPSPPGVVFCVIAAVISVWASMRLLRGDMTGALWRSCAAAVAMTTGFWGFAGPGLSAIWVSPRLVAAISEGAGCAPVKVASTGFSEPSFVFLQGTDTLLGGAERSAAFLAQDPAPCRAAVVESRHEQAFLDAASKDGLVPVLAGRVQGLNINGGRQLDLGIYVPGASAR</sequence>
<feature type="transmembrane region" description="Helical" evidence="9">
    <location>
        <begin position="147"/>
        <end position="165"/>
    </location>
</feature>
<evidence type="ECO:0000256" key="8">
    <source>
        <dbReference type="SAM" id="MobiDB-lite"/>
    </source>
</evidence>
<dbReference type="OrthoDB" id="9810951at2"/>
<dbReference type="AlphaFoldDB" id="A0A0K6I969"/>
<evidence type="ECO:0000256" key="5">
    <source>
        <dbReference type="ARBA" id="ARBA00022692"/>
    </source>
</evidence>
<feature type="domain" description="Glycosyltransferase RgtA/B/C/D-like" evidence="10">
    <location>
        <begin position="95"/>
        <end position="263"/>
    </location>
</feature>
<dbReference type="InterPro" id="IPR038731">
    <property type="entry name" value="RgtA/B/C-like"/>
</dbReference>
<evidence type="ECO:0000259" key="10">
    <source>
        <dbReference type="Pfam" id="PF13231"/>
    </source>
</evidence>
<organism evidence="11 12">
    <name type="scientific">Pannonibacter indicus</name>
    <dbReference type="NCBI Taxonomy" id="466044"/>
    <lineage>
        <taxon>Bacteria</taxon>
        <taxon>Pseudomonadati</taxon>
        <taxon>Pseudomonadota</taxon>
        <taxon>Alphaproteobacteria</taxon>
        <taxon>Hyphomicrobiales</taxon>
        <taxon>Stappiaceae</taxon>
        <taxon>Pannonibacter</taxon>
    </lineage>
</organism>
<feature type="transmembrane region" description="Helical" evidence="9">
    <location>
        <begin position="205"/>
        <end position="235"/>
    </location>
</feature>
<dbReference type="GO" id="GO:0005886">
    <property type="term" value="C:plasma membrane"/>
    <property type="evidence" value="ECO:0007669"/>
    <property type="project" value="UniProtKB-SubCell"/>
</dbReference>
<dbReference type="GO" id="GO:0009103">
    <property type="term" value="P:lipopolysaccharide biosynthetic process"/>
    <property type="evidence" value="ECO:0007669"/>
    <property type="project" value="TreeGrafter"/>
</dbReference>
<accession>A0A0K6I969</accession>
<feature type="transmembrane region" description="Helical" evidence="9">
    <location>
        <begin position="120"/>
        <end position="141"/>
    </location>
</feature>
<evidence type="ECO:0000256" key="2">
    <source>
        <dbReference type="ARBA" id="ARBA00022475"/>
    </source>
</evidence>
<feature type="region of interest" description="Disordered" evidence="8">
    <location>
        <begin position="1"/>
        <end position="22"/>
    </location>
</feature>
<proteinExistence type="predicted"/>
<dbReference type="InterPro" id="IPR050297">
    <property type="entry name" value="LipidA_mod_glycosyltrf_83"/>
</dbReference>
<evidence type="ECO:0000256" key="7">
    <source>
        <dbReference type="ARBA" id="ARBA00023136"/>
    </source>
</evidence>
<dbReference type="Proteomes" id="UP000183900">
    <property type="component" value="Unassembled WGS sequence"/>
</dbReference>
<keyword evidence="3" id="KW-0328">Glycosyltransferase</keyword>
<feature type="transmembrane region" description="Helical" evidence="9">
    <location>
        <begin position="385"/>
        <end position="405"/>
    </location>
</feature>
<keyword evidence="4 11" id="KW-0808">Transferase</keyword>
<evidence type="ECO:0000256" key="3">
    <source>
        <dbReference type="ARBA" id="ARBA00022676"/>
    </source>
</evidence>
<feature type="transmembrane region" description="Helical" evidence="9">
    <location>
        <begin position="448"/>
        <end position="471"/>
    </location>
</feature>
<evidence type="ECO:0000313" key="11">
    <source>
        <dbReference type="EMBL" id="CUA99670.1"/>
    </source>
</evidence>
<name>A0A0K6I969_9HYPH</name>
<evidence type="ECO:0000256" key="4">
    <source>
        <dbReference type="ARBA" id="ARBA00022679"/>
    </source>
</evidence>
<feature type="transmembrane region" description="Helical" evidence="9">
    <location>
        <begin position="356"/>
        <end position="373"/>
    </location>
</feature>
<gene>
    <name evidence="11" type="ORF">Ga0061067_11438</name>
</gene>
<comment type="subcellular location">
    <subcellularLocation>
        <location evidence="1">Cell membrane</location>
        <topology evidence="1">Multi-pass membrane protein</topology>
    </subcellularLocation>
</comment>
<dbReference type="Pfam" id="PF13231">
    <property type="entry name" value="PMT_2"/>
    <property type="match status" value="1"/>
</dbReference>
<feature type="transmembrane region" description="Helical" evidence="9">
    <location>
        <begin position="39"/>
        <end position="60"/>
    </location>
</feature>
<keyword evidence="7 9" id="KW-0472">Membrane</keyword>
<dbReference type="RefSeq" id="WP_055456765.1">
    <property type="nucleotide sequence ID" value="NZ_CYHE01000014.1"/>
</dbReference>
<keyword evidence="6 9" id="KW-1133">Transmembrane helix</keyword>
<feature type="transmembrane region" description="Helical" evidence="9">
    <location>
        <begin position="417"/>
        <end position="436"/>
    </location>
</feature>
<evidence type="ECO:0000256" key="1">
    <source>
        <dbReference type="ARBA" id="ARBA00004651"/>
    </source>
</evidence>
<feature type="transmembrane region" description="Helical" evidence="9">
    <location>
        <begin position="299"/>
        <end position="319"/>
    </location>
</feature>
<evidence type="ECO:0000313" key="12">
    <source>
        <dbReference type="Proteomes" id="UP000183900"/>
    </source>
</evidence>
<reference evidence="12" key="1">
    <citation type="submission" date="2015-08" db="EMBL/GenBank/DDBJ databases">
        <authorList>
            <person name="Varghese N."/>
        </authorList>
    </citation>
    <scope>NUCLEOTIDE SEQUENCE [LARGE SCALE GENOMIC DNA]</scope>
    <source>
        <strain evidence="12">DSM 23407</strain>
    </source>
</reference>
<dbReference type="GO" id="GO:0016763">
    <property type="term" value="F:pentosyltransferase activity"/>
    <property type="evidence" value="ECO:0007669"/>
    <property type="project" value="TreeGrafter"/>
</dbReference>
<feature type="transmembrane region" description="Helical" evidence="9">
    <location>
        <begin position="174"/>
        <end position="193"/>
    </location>
</feature>
<feature type="transmembrane region" description="Helical" evidence="9">
    <location>
        <begin position="331"/>
        <end position="350"/>
    </location>
</feature>
<protein>
    <submittedName>
        <fullName evidence="11">4-amino-4-deoxy-L-arabinose transferase or related glycosyltransferase of PMT family</fullName>
    </submittedName>
</protein>
<evidence type="ECO:0000256" key="9">
    <source>
        <dbReference type="SAM" id="Phobius"/>
    </source>
</evidence>
<evidence type="ECO:0000256" key="6">
    <source>
        <dbReference type="ARBA" id="ARBA00022989"/>
    </source>
</evidence>
<dbReference type="GO" id="GO:0010041">
    <property type="term" value="P:response to iron(III) ion"/>
    <property type="evidence" value="ECO:0007669"/>
    <property type="project" value="TreeGrafter"/>
</dbReference>